<protein>
    <submittedName>
        <fullName evidence="2">Uncharacterized protein</fullName>
    </submittedName>
</protein>
<keyword evidence="1" id="KW-0812">Transmembrane</keyword>
<name>K9UKS1_CHAP6</name>
<dbReference type="AlphaFoldDB" id="K9UKS1"/>
<dbReference type="KEGG" id="cmp:Cha6605_4106"/>
<dbReference type="HOGENOM" id="CLU_215394_0_0_3"/>
<evidence type="ECO:0000256" key="1">
    <source>
        <dbReference type="SAM" id="Phobius"/>
    </source>
</evidence>
<proteinExistence type="predicted"/>
<organism evidence="2 3">
    <name type="scientific">Chamaesiphon minutus (strain ATCC 27169 / PCC 6605)</name>
    <dbReference type="NCBI Taxonomy" id="1173020"/>
    <lineage>
        <taxon>Bacteria</taxon>
        <taxon>Bacillati</taxon>
        <taxon>Cyanobacteriota</taxon>
        <taxon>Cyanophyceae</taxon>
        <taxon>Gomontiellales</taxon>
        <taxon>Chamaesiphonaceae</taxon>
        <taxon>Chamaesiphon</taxon>
    </lineage>
</organism>
<keyword evidence="1" id="KW-0472">Membrane</keyword>
<gene>
    <name evidence="2" type="ORF">Cha6605_4106</name>
</gene>
<dbReference type="RefSeq" id="WP_015161167.1">
    <property type="nucleotide sequence ID" value="NC_019697.1"/>
</dbReference>
<evidence type="ECO:0000313" key="2">
    <source>
        <dbReference type="EMBL" id="AFY95056.1"/>
    </source>
</evidence>
<reference evidence="2 3" key="1">
    <citation type="submission" date="2012-05" db="EMBL/GenBank/DDBJ databases">
        <title>Finished chromosome of genome of Chamaesiphon sp. PCC 6605.</title>
        <authorList>
            <consortium name="US DOE Joint Genome Institute"/>
            <person name="Gugger M."/>
            <person name="Coursin T."/>
            <person name="Rippka R."/>
            <person name="Tandeau De Marsac N."/>
            <person name="Huntemann M."/>
            <person name="Wei C.-L."/>
            <person name="Han J."/>
            <person name="Detter J.C."/>
            <person name="Han C."/>
            <person name="Tapia R."/>
            <person name="Chen A."/>
            <person name="Kyrpides N."/>
            <person name="Mavromatis K."/>
            <person name="Markowitz V."/>
            <person name="Szeto E."/>
            <person name="Ivanova N."/>
            <person name="Pagani I."/>
            <person name="Pati A."/>
            <person name="Goodwin L."/>
            <person name="Nordberg H.P."/>
            <person name="Cantor M.N."/>
            <person name="Hua S.X."/>
            <person name="Woyke T."/>
            <person name="Kerfeld C.A."/>
        </authorList>
    </citation>
    <scope>NUCLEOTIDE SEQUENCE [LARGE SCALE GENOMIC DNA]</scope>
    <source>
        <strain evidence="3">ATCC 27169 / PCC 6605</strain>
    </source>
</reference>
<keyword evidence="1" id="KW-1133">Transmembrane helix</keyword>
<feature type="transmembrane region" description="Helical" evidence="1">
    <location>
        <begin position="20"/>
        <end position="43"/>
    </location>
</feature>
<sequence length="46" mass="5227">MLFSQRLYLLQQSFNMGESVNYSVGIVVICLAILIGLWLPGILKER</sequence>
<dbReference type="Proteomes" id="UP000010366">
    <property type="component" value="Chromosome"/>
</dbReference>
<accession>K9UKS1</accession>
<dbReference type="EMBL" id="CP003600">
    <property type="protein sequence ID" value="AFY95056.1"/>
    <property type="molecule type" value="Genomic_DNA"/>
</dbReference>
<keyword evidence="3" id="KW-1185">Reference proteome</keyword>
<evidence type="ECO:0000313" key="3">
    <source>
        <dbReference type="Proteomes" id="UP000010366"/>
    </source>
</evidence>